<evidence type="ECO:0000256" key="2">
    <source>
        <dbReference type="ARBA" id="ARBA00024195"/>
    </source>
</evidence>
<dbReference type="InterPro" id="IPR043504">
    <property type="entry name" value="Peptidase_S1_PA_chymotrypsin"/>
</dbReference>
<gene>
    <name evidence="4" type="ORF">AMK59_3318</name>
</gene>
<organism evidence="4 5">
    <name type="scientific">Oryctes borbonicus</name>
    <dbReference type="NCBI Taxonomy" id="1629725"/>
    <lineage>
        <taxon>Eukaryota</taxon>
        <taxon>Metazoa</taxon>
        <taxon>Ecdysozoa</taxon>
        <taxon>Arthropoda</taxon>
        <taxon>Hexapoda</taxon>
        <taxon>Insecta</taxon>
        <taxon>Pterygota</taxon>
        <taxon>Neoptera</taxon>
        <taxon>Endopterygota</taxon>
        <taxon>Coleoptera</taxon>
        <taxon>Polyphaga</taxon>
        <taxon>Scarabaeiformia</taxon>
        <taxon>Scarabaeidae</taxon>
        <taxon>Dynastinae</taxon>
        <taxon>Oryctes</taxon>
    </lineage>
</organism>
<accession>A0A0T6B743</accession>
<comment type="similarity">
    <text evidence="2">Belongs to the peptidase S1 family. CLIP subfamily.</text>
</comment>
<feature type="domain" description="Peptidase S1" evidence="3">
    <location>
        <begin position="81"/>
        <end position="317"/>
    </location>
</feature>
<dbReference type="FunFam" id="2.40.10.10:FF:000068">
    <property type="entry name" value="transmembrane protease serine 2"/>
    <property type="match status" value="1"/>
</dbReference>
<dbReference type="InterPro" id="IPR001314">
    <property type="entry name" value="Peptidase_S1A"/>
</dbReference>
<dbReference type="InterPro" id="IPR001254">
    <property type="entry name" value="Trypsin_dom"/>
</dbReference>
<dbReference type="Proteomes" id="UP000051574">
    <property type="component" value="Unassembled WGS sequence"/>
</dbReference>
<evidence type="ECO:0000313" key="4">
    <source>
        <dbReference type="EMBL" id="KRT83035.1"/>
    </source>
</evidence>
<dbReference type="SMART" id="SM00020">
    <property type="entry name" value="Tryp_SPc"/>
    <property type="match status" value="1"/>
</dbReference>
<dbReference type="Gene3D" id="2.40.10.10">
    <property type="entry name" value="Trypsin-like serine proteases"/>
    <property type="match status" value="2"/>
</dbReference>
<dbReference type="InterPro" id="IPR051487">
    <property type="entry name" value="Ser/Thr_Proteases_Immune/Dev"/>
</dbReference>
<dbReference type="GO" id="GO:0006508">
    <property type="term" value="P:proteolysis"/>
    <property type="evidence" value="ECO:0007669"/>
    <property type="project" value="InterPro"/>
</dbReference>
<dbReference type="PRINTS" id="PR00722">
    <property type="entry name" value="CHYMOTRYPSIN"/>
</dbReference>
<dbReference type="PROSITE" id="PS00134">
    <property type="entry name" value="TRYPSIN_HIS"/>
    <property type="match status" value="1"/>
</dbReference>
<keyword evidence="1" id="KW-1015">Disulfide bond</keyword>
<evidence type="ECO:0000256" key="1">
    <source>
        <dbReference type="ARBA" id="ARBA00023157"/>
    </source>
</evidence>
<reference evidence="4 5" key="1">
    <citation type="submission" date="2015-09" db="EMBL/GenBank/DDBJ databases">
        <title>Draft genome of the scarab beetle Oryctes borbonicus.</title>
        <authorList>
            <person name="Meyer J.M."/>
            <person name="Markov G.V."/>
            <person name="Baskaran P."/>
            <person name="Herrmann M."/>
            <person name="Sommer R.J."/>
            <person name="Roedelsperger C."/>
        </authorList>
    </citation>
    <scope>NUCLEOTIDE SEQUENCE [LARGE SCALE GENOMIC DNA]</scope>
    <source>
        <strain evidence="4">OB123</strain>
        <tissue evidence="4">Whole animal</tissue>
    </source>
</reference>
<dbReference type="GO" id="GO:0004252">
    <property type="term" value="F:serine-type endopeptidase activity"/>
    <property type="evidence" value="ECO:0007669"/>
    <property type="project" value="InterPro"/>
</dbReference>
<keyword evidence="5" id="KW-1185">Reference proteome</keyword>
<dbReference type="PANTHER" id="PTHR24256">
    <property type="entry name" value="TRYPTASE-RELATED"/>
    <property type="match status" value="1"/>
</dbReference>
<dbReference type="PROSITE" id="PS50240">
    <property type="entry name" value="TRYPSIN_DOM"/>
    <property type="match status" value="1"/>
</dbReference>
<dbReference type="EMBL" id="LJIG01009460">
    <property type="protein sequence ID" value="KRT83035.1"/>
    <property type="molecule type" value="Genomic_DNA"/>
</dbReference>
<sequence>MKYCCNRWCFNIFFFSNLSHNMYLFCNHRSEYTKNASMHTRYTFNVKKTALYVPRLKLDTHCNMSNVKINIPTIGVLVLLTFNGDKTRARAKDVDHIPFVVSICNAGNHICGGVLIHESWVLTAAHCLLVEGDLGLRKNRSGLTLNIQTPAENVTRASRRVIIHEKFEPKYRYHDLALIRTVEPFELNKDVEIIKIESGTVNLQVHELETINWGAYRSYAFKCLTGILTLLRLPMVEHKLCVELYNHTKFGDHLQNDQIVCVGKYGSDVCNGHTGGPIVFEAKLIAVVVINGGCQQMLPSINLLIKPYIRWIKTAIREANGVKSLSVNFKSARIVVMGCLLAINYIKYLRLS</sequence>
<comment type="caution">
    <text evidence="4">The sequence shown here is derived from an EMBL/GenBank/DDBJ whole genome shotgun (WGS) entry which is preliminary data.</text>
</comment>
<dbReference type="AlphaFoldDB" id="A0A0T6B743"/>
<protein>
    <submittedName>
        <fullName evidence="4">Trypsin</fullName>
    </submittedName>
</protein>
<evidence type="ECO:0000313" key="5">
    <source>
        <dbReference type="Proteomes" id="UP000051574"/>
    </source>
</evidence>
<dbReference type="OrthoDB" id="5565075at2759"/>
<dbReference type="InterPro" id="IPR009003">
    <property type="entry name" value="Peptidase_S1_PA"/>
</dbReference>
<name>A0A0T6B743_9SCAR</name>
<dbReference type="SUPFAM" id="SSF50494">
    <property type="entry name" value="Trypsin-like serine proteases"/>
    <property type="match status" value="1"/>
</dbReference>
<dbReference type="Pfam" id="PF00089">
    <property type="entry name" value="Trypsin"/>
    <property type="match status" value="1"/>
</dbReference>
<proteinExistence type="inferred from homology"/>
<dbReference type="InterPro" id="IPR018114">
    <property type="entry name" value="TRYPSIN_HIS"/>
</dbReference>
<evidence type="ECO:0000259" key="3">
    <source>
        <dbReference type="PROSITE" id="PS50240"/>
    </source>
</evidence>